<evidence type="ECO:0000313" key="3">
    <source>
        <dbReference type="Proteomes" id="UP001501358"/>
    </source>
</evidence>
<proteinExistence type="predicted"/>
<organism evidence="2 3">
    <name type="scientific">Streptomyces thermolineatus</name>
    <dbReference type="NCBI Taxonomy" id="44033"/>
    <lineage>
        <taxon>Bacteria</taxon>
        <taxon>Bacillati</taxon>
        <taxon>Actinomycetota</taxon>
        <taxon>Actinomycetes</taxon>
        <taxon>Kitasatosporales</taxon>
        <taxon>Streptomycetaceae</taxon>
        <taxon>Streptomyces</taxon>
    </lineage>
</organism>
<feature type="region of interest" description="Disordered" evidence="1">
    <location>
        <begin position="43"/>
        <end position="83"/>
    </location>
</feature>
<evidence type="ECO:0000256" key="1">
    <source>
        <dbReference type="SAM" id="MobiDB-lite"/>
    </source>
</evidence>
<feature type="compositionally biased region" description="Polar residues" evidence="1">
    <location>
        <begin position="64"/>
        <end position="74"/>
    </location>
</feature>
<keyword evidence="3" id="KW-1185">Reference proteome</keyword>
<comment type="caution">
    <text evidence="2">The sequence shown here is derived from an EMBL/GenBank/DDBJ whole genome shotgun (WGS) entry which is preliminary data.</text>
</comment>
<accession>A0ABN3MNU3</accession>
<protein>
    <submittedName>
        <fullName evidence="2">Uncharacterized protein</fullName>
    </submittedName>
</protein>
<name>A0ABN3MNU3_9ACTN</name>
<dbReference type="EMBL" id="BAAATA010000038">
    <property type="protein sequence ID" value="GAA2505521.1"/>
    <property type="molecule type" value="Genomic_DNA"/>
</dbReference>
<sequence>MSHGIHFPGRREGRSWEHVPDALQDTAAAVLGKVFALSAIASEGTGPTARAPRTELPVADMPPQHSTALMSQITGDPPSRYEA</sequence>
<gene>
    <name evidence="2" type="ORF">GCM10010406_47720</name>
</gene>
<reference evidence="2 3" key="1">
    <citation type="journal article" date="2019" name="Int. J. Syst. Evol. Microbiol.">
        <title>The Global Catalogue of Microorganisms (GCM) 10K type strain sequencing project: providing services to taxonomists for standard genome sequencing and annotation.</title>
        <authorList>
            <consortium name="The Broad Institute Genomics Platform"/>
            <consortium name="The Broad Institute Genome Sequencing Center for Infectious Disease"/>
            <person name="Wu L."/>
            <person name="Ma J."/>
        </authorList>
    </citation>
    <scope>NUCLEOTIDE SEQUENCE [LARGE SCALE GENOMIC DNA]</scope>
    <source>
        <strain evidence="2 3">JCM 6307</strain>
    </source>
</reference>
<evidence type="ECO:0000313" key="2">
    <source>
        <dbReference type="EMBL" id="GAA2505521.1"/>
    </source>
</evidence>
<dbReference type="Proteomes" id="UP001501358">
    <property type="component" value="Unassembled WGS sequence"/>
</dbReference>